<keyword evidence="2" id="KW-0732">Signal</keyword>
<evidence type="ECO:0000313" key="3">
    <source>
        <dbReference type="EMBL" id="MBB5866717.1"/>
    </source>
</evidence>
<reference evidence="3 4" key="1">
    <citation type="submission" date="2020-08" db="EMBL/GenBank/DDBJ databases">
        <title>Sequencing the genomes of 1000 actinobacteria strains.</title>
        <authorList>
            <person name="Klenk H.-P."/>
        </authorList>
    </citation>
    <scope>NUCLEOTIDE SEQUENCE [LARGE SCALE GENOMIC DNA]</scope>
    <source>
        <strain evidence="3 4">DSM 45362</strain>
    </source>
</reference>
<evidence type="ECO:0000256" key="1">
    <source>
        <dbReference type="SAM" id="MobiDB-lite"/>
    </source>
</evidence>
<dbReference type="Proteomes" id="UP000587527">
    <property type="component" value="Unassembled WGS sequence"/>
</dbReference>
<dbReference type="EMBL" id="JACHMN010000001">
    <property type="protein sequence ID" value="MBB5866717.1"/>
    <property type="molecule type" value="Genomic_DNA"/>
</dbReference>
<keyword evidence="4" id="KW-1185">Reference proteome</keyword>
<comment type="caution">
    <text evidence="3">The sequence shown here is derived from an EMBL/GenBank/DDBJ whole genome shotgun (WGS) entry which is preliminary data.</text>
</comment>
<name>A0A841BC85_9ACTN</name>
<evidence type="ECO:0000256" key="2">
    <source>
        <dbReference type="SAM" id="SignalP"/>
    </source>
</evidence>
<evidence type="ECO:0000313" key="4">
    <source>
        <dbReference type="Proteomes" id="UP000587527"/>
    </source>
</evidence>
<feature type="signal peptide" evidence="2">
    <location>
        <begin position="1"/>
        <end position="24"/>
    </location>
</feature>
<feature type="region of interest" description="Disordered" evidence="1">
    <location>
        <begin position="21"/>
        <end position="48"/>
    </location>
</feature>
<feature type="chain" id="PRO_5032699989" description="Lipoprotein" evidence="2">
    <location>
        <begin position="25"/>
        <end position="289"/>
    </location>
</feature>
<sequence>MNLRRSVTALLVTLTAAVTTGCTADDTPPAAPAPAGPRAAASPDVDSSARTAIREILSTPRLADRHDEVTGPYDYTEYRQLGHDLSGAITSGSGGPEVTAIRYQQWRTHAGTGRVVDWDETRGCTTWTSDTRSNRDLNATLPHGQQPATDRSTLLDQLASIDPAIRTDPAALLSMISDLYRTTYIAPSVRTALIEILADTPHLTAQRGAADRTGRPALAVTARTTRAETGYRITIYLDPATGRALATEQTPLAPLTTSDTMAAAAIDGYVLYLANTRTPTTTTPTAACR</sequence>
<dbReference type="AlphaFoldDB" id="A0A841BC85"/>
<dbReference type="PROSITE" id="PS51257">
    <property type="entry name" value="PROKAR_LIPOPROTEIN"/>
    <property type="match status" value="1"/>
</dbReference>
<protein>
    <recommendedName>
        <fullName evidence="5">Lipoprotein</fullName>
    </recommendedName>
</protein>
<evidence type="ECO:0008006" key="5">
    <source>
        <dbReference type="Google" id="ProtNLM"/>
    </source>
</evidence>
<gene>
    <name evidence="3" type="ORF">F4553_000096</name>
</gene>
<accession>A0A841BC85</accession>
<proteinExistence type="predicted"/>
<dbReference type="RefSeq" id="WP_184830722.1">
    <property type="nucleotide sequence ID" value="NZ_JACHMN010000001.1"/>
</dbReference>
<organism evidence="3 4">
    <name type="scientific">Allocatelliglobosispora scoriae</name>
    <dbReference type="NCBI Taxonomy" id="643052"/>
    <lineage>
        <taxon>Bacteria</taxon>
        <taxon>Bacillati</taxon>
        <taxon>Actinomycetota</taxon>
        <taxon>Actinomycetes</taxon>
        <taxon>Micromonosporales</taxon>
        <taxon>Micromonosporaceae</taxon>
        <taxon>Allocatelliglobosispora</taxon>
    </lineage>
</organism>